<evidence type="ECO:0008006" key="3">
    <source>
        <dbReference type="Google" id="ProtNLM"/>
    </source>
</evidence>
<comment type="caution">
    <text evidence="1">The sequence shown here is derived from an EMBL/GenBank/DDBJ whole genome shotgun (WGS) entry which is preliminary data.</text>
</comment>
<gene>
    <name evidence="1" type="ORF">AB852_35430</name>
</gene>
<dbReference type="EMBL" id="LFBV01000012">
    <property type="protein sequence ID" value="OKH90461.1"/>
    <property type="molecule type" value="Genomic_DNA"/>
</dbReference>
<name>A0A1Q4UY19_9ACTN</name>
<organism evidence="1 2">
    <name type="scientific">Streptomyces uncialis</name>
    <dbReference type="NCBI Taxonomy" id="1048205"/>
    <lineage>
        <taxon>Bacteria</taxon>
        <taxon>Bacillati</taxon>
        <taxon>Actinomycetota</taxon>
        <taxon>Actinomycetes</taxon>
        <taxon>Kitasatosporales</taxon>
        <taxon>Streptomycetaceae</taxon>
        <taxon>Streptomyces</taxon>
    </lineage>
</organism>
<evidence type="ECO:0000313" key="2">
    <source>
        <dbReference type="Proteomes" id="UP000186455"/>
    </source>
</evidence>
<protein>
    <recommendedName>
        <fullName evidence="3">Resolvase/invertase-type recombinase catalytic domain-containing protein</fullName>
    </recommendedName>
</protein>
<reference evidence="1 2" key="1">
    <citation type="submission" date="2015-06" db="EMBL/GenBank/DDBJ databases">
        <title>Cloning and characterization of the uncialamcin biosynthetic gene cluster.</title>
        <authorList>
            <person name="Yan X."/>
            <person name="Huang T."/>
            <person name="Ge H."/>
            <person name="Shen B."/>
        </authorList>
    </citation>
    <scope>NUCLEOTIDE SEQUENCE [LARGE SCALE GENOMIC DNA]</scope>
    <source>
        <strain evidence="1 2">DCA2648</strain>
    </source>
</reference>
<proteinExistence type="predicted"/>
<evidence type="ECO:0000313" key="1">
    <source>
        <dbReference type="EMBL" id="OKH90461.1"/>
    </source>
</evidence>
<keyword evidence="2" id="KW-1185">Reference proteome</keyword>
<dbReference type="Proteomes" id="UP000186455">
    <property type="component" value="Unassembled WGS sequence"/>
</dbReference>
<dbReference type="STRING" id="1048205.AB852_35430"/>
<sequence length="60" mass="6756">MEREIRADAAPALGDVRQMGEGDTVWLASSVRQRADWQRYLSACFAAVSRGADVRWCRRG</sequence>
<accession>A0A1Q4UY19</accession>
<dbReference type="AlphaFoldDB" id="A0A1Q4UY19"/>